<evidence type="ECO:0000256" key="4">
    <source>
        <dbReference type="ARBA" id="ARBA00022825"/>
    </source>
</evidence>
<evidence type="ECO:0000313" key="8">
    <source>
        <dbReference type="Proteomes" id="UP000196365"/>
    </source>
</evidence>
<dbReference type="AlphaFoldDB" id="A0A1T4NQJ9"/>
<dbReference type="PANTHER" id="PTHR32060:SF30">
    <property type="entry name" value="CARBOXY-TERMINAL PROCESSING PROTEASE CTPA"/>
    <property type="match status" value="1"/>
</dbReference>
<protein>
    <submittedName>
        <fullName evidence="7">C-terminal processing peptidase-3. Serine peptidase. MEROPS family S41A</fullName>
    </submittedName>
</protein>
<dbReference type="OrthoDB" id="9812068at2"/>
<dbReference type="SUPFAM" id="SSF50156">
    <property type="entry name" value="PDZ domain-like"/>
    <property type="match status" value="1"/>
</dbReference>
<dbReference type="SMART" id="SM00245">
    <property type="entry name" value="TSPc"/>
    <property type="match status" value="1"/>
</dbReference>
<name>A0A1T4NQJ9_9FIRM</name>
<gene>
    <name evidence="7" type="ORF">SAMN02745973_01768</name>
</gene>
<dbReference type="Gene3D" id="3.90.226.10">
    <property type="entry name" value="2-enoyl-CoA Hydratase, Chain A, domain 1"/>
    <property type="match status" value="1"/>
</dbReference>
<evidence type="ECO:0000313" key="7">
    <source>
        <dbReference type="EMBL" id="SJZ81472.1"/>
    </source>
</evidence>
<dbReference type="GO" id="GO:0007165">
    <property type="term" value="P:signal transduction"/>
    <property type="evidence" value="ECO:0007669"/>
    <property type="project" value="TreeGrafter"/>
</dbReference>
<dbReference type="GO" id="GO:0004175">
    <property type="term" value="F:endopeptidase activity"/>
    <property type="evidence" value="ECO:0007669"/>
    <property type="project" value="TreeGrafter"/>
</dbReference>
<dbReference type="CDD" id="cd07560">
    <property type="entry name" value="Peptidase_S41_CPP"/>
    <property type="match status" value="1"/>
</dbReference>
<dbReference type="Pfam" id="PF03572">
    <property type="entry name" value="Peptidase_S41"/>
    <property type="match status" value="1"/>
</dbReference>
<dbReference type="InterPro" id="IPR055210">
    <property type="entry name" value="CtpA/B_N"/>
</dbReference>
<evidence type="ECO:0000256" key="5">
    <source>
        <dbReference type="RuleBase" id="RU004404"/>
    </source>
</evidence>
<keyword evidence="2 5" id="KW-0645">Protease</keyword>
<dbReference type="FunFam" id="2.30.42.10:FF:000063">
    <property type="entry name" value="Peptidase, S41 family"/>
    <property type="match status" value="1"/>
</dbReference>
<dbReference type="InterPro" id="IPR041489">
    <property type="entry name" value="PDZ_6"/>
</dbReference>
<dbReference type="InterPro" id="IPR004447">
    <property type="entry name" value="Peptidase_S41A"/>
</dbReference>
<dbReference type="Pfam" id="PF22694">
    <property type="entry name" value="CtpB_N-like"/>
    <property type="match status" value="1"/>
</dbReference>
<dbReference type="SUPFAM" id="SSF52096">
    <property type="entry name" value="ClpP/crotonase"/>
    <property type="match status" value="1"/>
</dbReference>
<keyword evidence="4 5" id="KW-0720">Serine protease</keyword>
<dbReference type="InterPro" id="IPR036034">
    <property type="entry name" value="PDZ_sf"/>
</dbReference>
<dbReference type="Gene3D" id="2.30.42.10">
    <property type="match status" value="1"/>
</dbReference>
<evidence type="ECO:0000256" key="2">
    <source>
        <dbReference type="ARBA" id="ARBA00022670"/>
    </source>
</evidence>
<keyword evidence="3 5" id="KW-0378">Hydrolase</keyword>
<dbReference type="Pfam" id="PF17820">
    <property type="entry name" value="PDZ_6"/>
    <property type="match status" value="1"/>
</dbReference>
<proteinExistence type="inferred from homology"/>
<dbReference type="EMBL" id="FUWV01000012">
    <property type="protein sequence ID" value="SJZ81472.1"/>
    <property type="molecule type" value="Genomic_DNA"/>
</dbReference>
<dbReference type="CDD" id="cd06782">
    <property type="entry name" value="cpPDZ_CPP-like"/>
    <property type="match status" value="1"/>
</dbReference>
<evidence type="ECO:0000259" key="6">
    <source>
        <dbReference type="PROSITE" id="PS50106"/>
    </source>
</evidence>
<dbReference type="RefSeq" id="WP_087679148.1">
    <property type="nucleotide sequence ID" value="NZ_FUWV01000012.1"/>
</dbReference>
<feature type="domain" description="PDZ" evidence="6">
    <location>
        <begin position="101"/>
        <end position="167"/>
    </location>
</feature>
<sequence length="405" mass="44802">MKHKKKVWLAVILLLIITNTATFLLSNILCLSFGNKVILSTDSPETSATLQKLVLLKEFLQENYYQPVKEETLLDGALKGMFSSIGDPYTVYMNDKEFEGFMTETEGAFGGIGIQVTMDENGLITVIAPIEDTPGERAGLKSGDKIIKVNGEDVTGKELDKVVEKMKGKPGTKVTLTILRKGQENYIEKKITRETIRIKTVKSEKLEDDLGYIRISMFDENTAADFNRHLKNLEQQQIKGLIIDLRGNPGGLLNEVVEIADRILGEQTIVYTKDRNGKKQYYNSDEKTKLEIPLVLLIDEGSASASEILSGAVKDTHSGTLVGTTTFGKGIVQNVQNLSDGSGIKYTSSEYFTPNGINIHGKGIAPDIKVEIPDELLKKGKQLRLEEDPQFQKAVEILKTKIASD</sequence>
<dbReference type="InterPro" id="IPR001478">
    <property type="entry name" value="PDZ"/>
</dbReference>
<dbReference type="PROSITE" id="PS50106">
    <property type="entry name" value="PDZ"/>
    <property type="match status" value="1"/>
</dbReference>
<dbReference type="InterPro" id="IPR029045">
    <property type="entry name" value="ClpP/crotonase-like_dom_sf"/>
</dbReference>
<evidence type="ECO:0000256" key="1">
    <source>
        <dbReference type="ARBA" id="ARBA00009179"/>
    </source>
</evidence>
<dbReference type="InterPro" id="IPR005151">
    <property type="entry name" value="Tail-specific_protease"/>
</dbReference>
<dbReference type="Gene3D" id="3.30.750.44">
    <property type="match status" value="1"/>
</dbReference>
<dbReference type="PANTHER" id="PTHR32060">
    <property type="entry name" value="TAIL-SPECIFIC PROTEASE"/>
    <property type="match status" value="1"/>
</dbReference>
<dbReference type="GO" id="GO:0030288">
    <property type="term" value="C:outer membrane-bounded periplasmic space"/>
    <property type="evidence" value="ECO:0007669"/>
    <property type="project" value="TreeGrafter"/>
</dbReference>
<comment type="similarity">
    <text evidence="1 5">Belongs to the peptidase S41A family.</text>
</comment>
<dbReference type="GO" id="GO:0006508">
    <property type="term" value="P:proteolysis"/>
    <property type="evidence" value="ECO:0007669"/>
    <property type="project" value="UniProtKB-KW"/>
</dbReference>
<dbReference type="NCBIfam" id="TIGR00225">
    <property type="entry name" value="prc"/>
    <property type="match status" value="1"/>
</dbReference>
<accession>A0A1T4NQJ9</accession>
<organism evidence="7 8">
    <name type="scientific">Garciella nitratireducens DSM 15102</name>
    <dbReference type="NCBI Taxonomy" id="1121911"/>
    <lineage>
        <taxon>Bacteria</taxon>
        <taxon>Bacillati</taxon>
        <taxon>Bacillota</taxon>
        <taxon>Clostridia</taxon>
        <taxon>Eubacteriales</taxon>
        <taxon>Eubacteriaceae</taxon>
        <taxon>Garciella</taxon>
    </lineage>
</organism>
<keyword evidence="8" id="KW-1185">Reference proteome</keyword>
<evidence type="ECO:0000256" key="3">
    <source>
        <dbReference type="ARBA" id="ARBA00022801"/>
    </source>
</evidence>
<dbReference type="Proteomes" id="UP000196365">
    <property type="component" value="Unassembled WGS sequence"/>
</dbReference>
<reference evidence="7 8" key="1">
    <citation type="submission" date="2017-02" db="EMBL/GenBank/DDBJ databases">
        <authorList>
            <person name="Peterson S.W."/>
        </authorList>
    </citation>
    <scope>NUCLEOTIDE SEQUENCE [LARGE SCALE GENOMIC DNA]</scope>
    <source>
        <strain evidence="7 8">DSM 15102</strain>
    </source>
</reference>
<dbReference type="SMART" id="SM00228">
    <property type="entry name" value="PDZ"/>
    <property type="match status" value="1"/>
</dbReference>
<dbReference type="GO" id="GO:0008236">
    <property type="term" value="F:serine-type peptidase activity"/>
    <property type="evidence" value="ECO:0007669"/>
    <property type="project" value="UniProtKB-KW"/>
</dbReference>